<dbReference type="AlphaFoldDB" id="A0A9P7RD15"/>
<evidence type="ECO:0000313" key="2">
    <source>
        <dbReference type="Proteomes" id="UP000699042"/>
    </source>
</evidence>
<sequence>MHQKVKVRAISSHLRSTPNIQPDLLRLMPIPEARVSPLAPS</sequence>
<gene>
    <name evidence="1" type="ORF">JMJ77_000478</name>
</gene>
<keyword evidence="2" id="KW-1185">Reference proteome</keyword>
<reference evidence="1" key="1">
    <citation type="submission" date="2021-05" db="EMBL/GenBank/DDBJ databases">
        <title>Comparative genomics of three Colletotrichum scovillei strains and genetic complementation revealed genes involved fungal growth and virulence on chili pepper.</title>
        <authorList>
            <person name="Hsieh D.-K."/>
            <person name="Chuang S.-C."/>
            <person name="Chen C.-Y."/>
            <person name="Chao Y.-T."/>
            <person name="Lu M.-Y.J."/>
            <person name="Lee M.-H."/>
            <person name="Shih M.-C."/>
        </authorList>
    </citation>
    <scope>NUCLEOTIDE SEQUENCE</scope>
    <source>
        <strain evidence="1">Coll-153</strain>
    </source>
</reference>
<dbReference type="EMBL" id="JAESDN010000003">
    <property type="protein sequence ID" value="KAG7053389.1"/>
    <property type="molecule type" value="Genomic_DNA"/>
</dbReference>
<accession>A0A9P7RD15</accession>
<name>A0A9P7RD15_9PEZI</name>
<protein>
    <submittedName>
        <fullName evidence="1">Uncharacterized protein</fullName>
    </submittedName>
</protein>
<evidence type="ECO:0000313" key="1">
    <source>
        <dbReference type="EMBL" id="KAG7053389.1"/>
    </source>
</evidence>
<proteinExistence type="predicted"/>
<dbReference type="Proteomes" id="UP000699042">
    <property type="component" value="Unassembled WGS sequence"/>
</dbReference>
<feature type="non-terminal residue" evidence="1">
    <location>
        <position position="1"/>
    </location>
</feature>
<organism evidence="1 2">
    <name type="scientific">Colletotrichum scovillei</name>
    <dbReference type="NCBI Taxonomy" id="1209932"/>
    <lineage>
        <taxon>Eukaryota</taxon>
        <taxon>Fungi</taxon>
        <taxon>Dikarya</taxon>
        <taxon>Ascomycota</taxon>
        <taxon>Pezizomycotina</taxon>
        <taxon>Sordariomycetes</taxon>
        <taxon>Hypocreomycetidae</taxon>
        <taxon>Glomerellales</taxon>
        <taxon>Glomerellaceae</taxon>
        <taxon>Colletotrichum</taxon>
        <taxon>Colletotrichum acutatum species complex</taxon>
    </lineage>
</organism>
<comment type="caution">
    <text evidence="1">The sequence shown here is derived from an EMBL/GenBank/DDBJ whole genome shotgun (WGS) entry which is preliminary data.</text>
</comment>